<dbReference type="InterPro" id="IPR036259">
    <property type="entry name" value="MFS_trans_sf"/>
</dbReference>
<organism evidence="8 9">
    <name type="scientific">Trichodelitschia bisporula</name>
    <dbReference type="NCBI Taxonomy" id="703511"/>
    <lineage>
        <taxon>Eukaryota</taxon>
        <taxon>Fungi</taxon>
        <taxon>Dikarya</taxon>
        <taxon>Ascomycota</taxon>
        <taxon>Pezizomycotina</taxon>
        <taxon>Dothideomycetes</taxon>
        <taxon>Dothideomycetes incertae sedis</taxon>
        <taxon>Phaeotrichales</taxon>
        <taxon>Phaeotrichaceae</taxon>
        <taxon>Trichodelitschia</taxon>
    </lineage>
</organism>
<proteinExistence type="predicted"/>
<dbReference type="EMBL" id="ML996688">
    <property type="protein sequence ID" value="KAF2404824.1"/>
    <property type="molecule type" value="Genomic_DNA"/>
</dbReference>
<feature type="transmembrane region" description="Helical" evidence="6">
    <location>
        <begin position="148"/>
        <end position="167"/>
    </location>
</feature>
<dbReference type="SUPFAM" id="SSF103473">
    <property type="entry name" value="MFS general substrate transporter"/>
    <property type="match status" value="1"/>
</dbReference>
<accession>A0A6G1I9H1</accession>
<name>A0A6G1I9H1_9PEZI</name>
<comment type="subcellular location">
    <subcellularLocation>
        <location evidence="1">Membrane</location>
        <topology evidence="1">Multi-pass membrane protein</topology>
    </subcellularLocation>
</comment>
<dbReference type="PANTHER" id="PTHR23501">
    <property type="entry name" value="MAJOR FACILITATOR SUPERFAMILY"/>
    <property type="match status" value="1"/>
</dbReference>
<feature type="transmembrane region" description="Helical" evidence="6">
    <location>
        <begin position="61"/>
        <end position="78"/>
    </location>
</feature>
<evidence type="ECO:0000256" key="1">
    <source>
        <dbReference type="ARBA" id="ARBA00004141"/>
    </source>
</evidence>
<dbReference type="Gene3D" id="1.20.1250.20">
    <property type="entry name" value="MFS general substrate transporter like domains"/>
    <property type="match status" value="1"/>
</dbReference>
<dbReference type="AlphaFoldDB" id="A0A6G1I9H1"/>
<keyword evidence="3 6" id="KW-0812">Transmembrane</keyword>
<evidence type="ECO:0000256" key="6">
    <source>
        <dbReference type="SAM" id="Phobius"/>
    </source>
</evidence>
<dbReference type="Proteomes" id="UP000799640">
    <property type="component" value="Unassembled WGS sequence"/>
</dbReference>
<feature type="transmembrane region" description="Helical" evidence="6">
    <location>
        <begin position="289"/>
        <end position="310"/>
    </location>
</feature>
<feature type="transmembrane region" description="Helical" evidence="6">
    <location>
        <begin position="21"/>
        <end position="41"/>
    </location>
</feature>
<dbReference type="PANTHER" id="PTHR23501:SF195">
    <property type="entry name" value="PEP5"/>
    <property type="match status" value="1"/>
</dbReference>
<feature type="transmembrane region" description="Helical" evidence="6">
    <location>
        <begin position="246"/>
        <end position="268"/>
    </location>
</feature>
<feature type="transmembrane region" description="Helical" evidence="6">
    <location>
        <begin position="384"/>
        <end position="404"/>
    </location>
</feature>
<feature type="transmembrane region" description="Helical" evidence="6">
    <location>
        <begin position="179"/>
        <end position="198"/>
    </location>
</feature>
<feature type="domain" description="Major facilitator superfamily (MFS) profile" evidence="7">
    <location>
        <begin position="26"/>
        <end position="530"/>
    </location>
</feature>
<reference evidence="8" key="1">
    <citation type="journal article" date="2020" name="Stud. Mycol.">
        <title>101 Dothideomycetes genomes: a test case for predicting lifestyles and emergence of pathogens.</title>
        <authorList>
            <person name="Haridas S."/>
            <person name="Albert R."/>
            <person name="Binder M."/>
            <person name="Bloem J."/>
            <person name="Labutti K."/>
            <person name="Salamov A."/>
            <person name="Andreopoulos B."/>
            <person name="Baker S."/>
            <person name="Barry K."/>
            <person name="Bills G."/>
            <person name="Bluhm B."/>
            <person name="Cannon C."/>
            <person name="Castanera R."/>
            <person name="Culley D."/>
            <person name="Daum C."/>
            <person name="Ezra D."/>
            <person name="Gonzalez J."/>
            <person name="Henrissat B."/>
            <person name="Kuo A."/>
            <person name="Liang C."/>
            <person name="Lipzen A."/>
            <person name="Lutzoni F."/>
            <person name="Magnuson J."/>
            <person name="Mondo S."/>
            <person name="Nolan M."/>
            <person name="Ohm R."/>
            <person name="Pangilinan J."/>
            <person name="Park H.-J."/>
            <person name="Ramirez L."/>
            <person name="Alfaro M."/>
            <person name="Sun H."/>
            <person name="Tritt A."/>
            <person name="Yoshinaga Y."/>
            <person name="Zwiers L.-H."/>
            <person name="Turgeon B."/>
            <person name="Goodwin S."/>
            <person name="Spatafora J."/>
            <person name="Crous P."/>
            <person name="Grigoriev I."/>
        </authorList>
    </citation>
    <scope>NUCLEOTIDE SEQUENCE</scope>
    <source>
        <strain evidence="8">CBS 262.69</strain>
    </source>
</reference>
<dbReference type="OrthoDB" id="4161376at2759"/>
<evidence type="ECO:0000256" key="3">
    <source>
        <dbReference type="ARBA" id="ARBA00022692"/>
    </source>
</evidence>
<feature type="transmembrane region" description="Helical" evidence="6">
    <location>
        <begin position="112"/>
        <end position="136"/>
    </location>
</feature>
<feature type="transmembrane region" description="Helical" evidence="6">
    <location>
        <begin position="90"/>
        <end position="106"/>
    </location>
</feature>
<gene>
    <name evidence="8" type="ORF">EJ06DRAFT_470307</name>
</gene>
<protein>
    <submittedName>
        <fullName evidence="8">MFS general substrate transporter</fullName>
    </submittedName>
</protein>
<keyword evidence="9" id="KW-1185">Reference proteome</keyword>
<dbReference type="InterPro" id="IPR020846">
    <property type="entry name" value="MFS_dom"/>
</dbReference>
<dbReference type="InterPro" id="IPR010573">
    <property type="entry name" value="MFS_Str1/Tri12-like"/>
</dbReference>
<dbReference type="GO" id="GO:0005886">
    <property type="term" value="C:plasma membrane"/>
    <property type="evidence" value="ECO:0007669"/>
    <property type="project" value="TreeGrafter"/>
</dbReference>
<keyword evidence="4 6" id="KW-1133">Transmembrane helix</keyword>
<keyword evidence="5 6" id="KW-0472">Membrane</keyword>
<feature type="transmembrane region" description="Helical" evidence="6">
    <location>
        <begin position="416"/>
        <end position="441"/>
    </location>
</feature>
<evidence type="ECO:0000313" key="9">
    <source>
        <dbReference type="Proteomes" id="UP000799640"/>
    </source>
</evidence>
<evidence type="ECO:0000256" key="5">
    <source>
        <dbReference type="ARBA" id="ARBA00023136"/>
    </source>
</evidence>
<feature type="transmembrane region" description="Helical" evidence="6">
    <location>
        <begin position="218"/>
        <end position="240"/>
    </location>
</feature>
<feature type="transmembrane region" description="Helical" evidence="6">
    <location>
        <begin position="330"/>
        <end position="349"/>
    </location>
</feature>
<dbReference type="PROSITE" id="PS50850">
    <property type="entry name" value="MFS"/>
    <property type="match status" value="1"/>
</dbReference>
<sequence length="552" mass="59633">MEKGSKQSTDEEVELEPVVTAKTWVVVFILSMGYGFSFVPVPVMAAVGPNIAADFGEPTSYVWYVSAWIVSITICFMIAGANTDLLGRRWFLIAGNLICCVGHLIVGNSQNAATLIAGMAVTGFGAALCQMATFALTELLPNKWRHIGVVLADAAVYVTITLIPVTARYGYYVGDWRGNFYASAICQALSCLGLYLLYYPPAHPLGIPFGQVFREMDYLGMFLFIAGSLPVLLGIVWVSVYPSTDAHVVAPLVVGFIVLAVFACYETFGNAKHPLTPPSVFTSNYGREFTAPCIALAIINMFYYSASIIWPTMIAVFYVSDPTDWRRASVLSLPQGLAITLGGVLLSIFGSKIRHWQWQQTVAITVMVIFGSLMALGNKDNMGMMIAFLFLSLVGYGWSIYLCIAITQMGVKQEQLGISGGLSGCVRFAGGTIAQAVYLAVQTNTVTKWVGKLVPKAAMAAGVAESDLPNLLPLVGTAELAAKYPANVAAAVFEAYQEATRHGLQLIAYVSLAFGIVGIIASLCCADVDHKMTNKIEVYLENSEFADRNKFH</sequence>
<keyword evidence="2" id="KW-0813">Transport</keyword>
<dbReference type="GO" id="GO:0022857">
    <property type="term" value="F:transmembrane transporter activity"/>
    <property type="evidence" value="ECO:0007669"/>
    <property type="project" value="InterPro"/>
</dbReference>
<evidence type="ECO:0000256" key="4">
    <source>
        <dbReference type="ARBA" id="ARBA00022989"/>
    </source>
</evidence>
<evidence type="ECO:0000256" key="2">
    <source>
        <dbReference type="ARBA" id="ARBA00022448"/>
    </source>
</evidence>
<dbReference type="Pfam" id="PF06609">
    <property type="entry name" value="TRI12"/>
    <property type="match status" value="1"/>
</dbReference>
<evidence type="ECO:0000259" key="7">
    <source>
        <dbReference type="PROSITE" id="PS50850"/>
    </source>
</evidence>
<feature type="transmembrane region" description="Helical" evidence="6">
    <location>
        <begin position="361"/>
        <end position="378"/>
    </location>
</feature>
<evidence type="ECO:0000313" key="8">
    <source>
        <dbReference type="EMBL" id="KAF2404824.1"/>
    </source>
</evidence>
<feature type="transmembrane region" description="Helical" evidence="6">
    <location>
        <begin position="506"/>
        <end position="526"/>
    </location>
</feature>